<dbReference type="PANTHER" id="PTHR34883">
    <property type="entry name" value="SERINE-RICH PROTEIN, PUTATIVE-RELATED-RELATED"/>
    <property type="match status" value="1"/>
</dbReference>
<name>A0AAW0CCT3_9AGAR</name>
<dbReference type="InterPro" id="IPR052953">
    <property type="entry name" value="Ser-rich/MCO-related"/>
</dbReference>
<gene>
    <name evidence="1" type="ORF">VNI00_011407</name>
</gene>
<sequence>MRGLARRRLTASVRDILAFLESLDDSASIPSYSRRRNCLDSRGSIYPRYAQETVWQSPIPVSVFKRQDTGYAFTYPHFLLCSISREMFLFTSSILALAGLAVAQNQTIDVNVGGVQARGENIFMFSPSTITAQVGDVVSYAGTFQNPCQPMPGGFDSGWVFIPTNGIPADTDPIWNLTITNTTNPIWFFCKQLVPLPHCTTGMVGAINAPTSGDNTFDNYKSNAAKDTSPGQGVGALVGNGASASAVPGPITNGAMFAGSPAATPVSTSAGTAPSTGGGSTSGGYKLRVDAMVYLGAVAAIGLLA</sequence>
<dbReference type="AlphaFoldDB" id="A0AAW0CCT3"/>
<protein>
    <recommendedName>
        <fullName evidence="3">Cupredoxin</fullName>
    </recommendedName>
</protein>
<evidence type="ECO:0000313" key="1">
    <source>
        <dbReference type="EMBL" id="KAK7036741.1"/>
    </source>
</evidence>
<organism evidence="1 2">
    <name type="scientific">Paramarasmius palmivorus</name>
    <dbReference type="NCBI Taxonomy" id="297713"/>
    <lineage>
        <taxon>Eukaryota</taxon>
        <taxon>Fungi</taxon>
        <taxon>Dikarya</taxon>
        <taxon>Basidiomycota</taxon>
        <taxon>Agaricomycotina</taxon>
        <taxon>Agaricomycetes</taxon>
        <taxon>Agaricomycetidae</taxon>
        <taxon>Agaricales</taxon>
        <taxon>Marasmiineae</taxon>
        <taxon>Marasmiaceae</taxon>
        <taxon>Paramarasmius</taxon>
    </lineage>
</organism>
<proteinExistence type="predicted"/>
<dbReference type="CDD" id="cd00920">
    <property type="entry name" value="Cupredoxin"/>
    <property type="match status" value="1"/>
</dbReference>
<evidence type="ECO:0000313" key="2">
    <source>
        <dbReference type="Proteomes" id="UP001383192"/>
    </source>
</evidence>
<dbReference type="PANTHER" id="PTHR34883:SF15">
    <property type="entry name" value="EXTRACELLULAR SERINE-RICH PROTEIN"/>
    <property type="match status" value="1"/>
</dbReference>
<keyword evidence="2" id="KW-1185">Reference proteome</keyword>
<evidence type="ECO:0008006" key="3">
    <source>
        <dbReference type="Google" id="ProtNLM"/>
    </source>
</evidence>
<comment type="caution">
    <text evidence="1">The sequence shown here is derived from an EMBL/GenBank/DDBJ whole genome shotgun (WGS) entry which is preliminary data.</text>
</comment>
<dbReference type="EMBL" id="JAYKXP010000049">
    <property type="protein sequence ID" value="KAK7036741.1"/>
    <property type="molecule type" value="Genomic_DNA"/>
</dbReference>
<reference evidence="1 2" key="1">
    <citation type="submission" date="2024-01" db="EMBL/GenBank/DDBJ databases">
        <title>A draft genome for a cacao thread blight-causing isolate of Paramarasmius palmivorus.</title>
        <authorList>
            <person name="Baruah I.K."/>
            <person name="Bukari Y."/>
            <person name="Amoako-Attah I."/>
            <person name="Meinhardt L.W."/>
            <person name="Bailey B.A."/>
            <person name="Cohen S.P."/>
        </authorList>
    </citation>
    <scope>NUCLEOTIDE SEQUENCE [LARGE SCALE GENOMIC DNA]</scope>
    <source>
        <strain evidence="1 2">GH-12</strain>
    </source>
</reference>
<dbReference type="Gene3D" id="2.60.40.420">
    <property type="entry name" value="Cupredoxins - blue copper proteins"/>
    <property type="match status" value="1"/>
</dbReference>
<dbReference type="SUPFAM" id="SSF49503">
    <property type="entry name" value="Cupredoxins"/>
    <property type="match status" value="1"/>
</dbReference>
<dbReference type="Proteomes" id="UP001383192">
    <property type="component" value="Unassembled WGS sequence"/>
</dbReference>
<dbReference type="InterPro" id="IPR008972">
    <property type="entry name" value="Cupredoxin"/>
</dbReference>
<accession>A0AAW0CCT3</accession>